<sequence>MFQFTPLLGAQSASPASQSLLELDGGVKVLIDVGWDENFDVAKLKELERHVSTLSIILLTHATPAHIAAFAHCCKHFPSFTQIPIYATSPVISLGRTLLQDIYSSTPLAATIIPQSSLSDASISYSSSSTEDAPNILLQPPATEEIASYFALIHPLKYSQPHQPLPSPFSPPLNDLTITAYNAGHTLGGTIWRIQHGMESIVYAVDWNQARENVLAGAAWLGGSGGGGAEVIEELRKPTALVCSARGAEKNAMAGGRKKRDDLLLDMIRSTVAKGGTVLIPTDTSARVLELAYILEHAWRKEISDNISDSPFRRTKLYLASKNVGATMRYARSMLEWMDENVVREFEGEPQNPGNRQHRRNQSKQSNQDPVNQAQGKTGTPFDFRYLKLVEHRKRVERLISTQGPRVILASDTSLEWGFSKDILQRIAADPNNLIILTEDYGVENTDNDANTSLAATLLKWYHERRDGVAMETGQDGQNLEQVYTGGRGLRLNEAQSVPLEGKELLLYQQYLASLRQSQNFSRLSNGTALENSADAVDDTSSTSSSSSEESDPERQGRALNTTAKAARFNRNKTELGKEELGVNILLRQPGVYDYDVRGKKGREQMFPFVNKRRRGDDFGDVIRPEDYLRAEERDEIDGQDMRDADPRKQAGFGQKRKWQDSGLQTNGVRQVDGPSKRRQPGKASANGNLASGTLDVPVDGHGNVDENDSLGESEDESEEAAVGPTKITFSTTTVEANLRVAYVDFAGLHDQRSLSNLVPLIQPKKLVLVAGNVSETNILAEDLRQKLKTEALDDIGKRTNFVFTPSIGQTVDVSVDTNAWTVKLSEALVRRLHWQNVRGLGIVTLMGHLAATSLDELPPDISSRKKLKITNNEAEESKLSDIPSASEKAPKLAPTLDVLPANMAAATRSIAQPLHVGDLRLTDLRKLLQSTGHSAEFRGEGTLLVDGFVAVRKSGTGKIEVEGGGLNVLDLRTRTLEGSFYAVKRKIYDGLAVIAGG</sequence>
<dbReference type="CDD" id="cd16293">
    <property type="entry name" value="CPSF2-like_MBL-fold"/>
    <property type="match status" value="1"/>
</dbReference>
<evidence type="ECO:0000259" key="6">
    <source>
        <dbReference type="SMART" id="SM01027"/>
    </source>
</evidence>
<dbReference type="InterPro" id="IPR025069">
    <property type="entry name" value="Cpsf2_C"/>
</dbReference>
<dbReference type="InterPro" id="IPR001279">
    <property type="entry name" value="Metallo-B-lactamas"/>
</dbReference>
<evidence type="ECO:0000256" key="4">
    <source>
        <dbReference type="RuleBase" id="RU365006"/>
    </source>
</evidence>
<feature type="domain" description="Beta-Casp" evidence="6">
    <location>
        <begin position="288"/>
        <end position="458"/>
    </location>
</feature>
<feature type="compositionally biased region" description="Low complexity" evidence="5">
    <location>
        <begin position="533"/>
        <end position="548"/>
    </location>
</feature>
<dbReference type="PANTHER" id="PTHR45922:SF1">
    <property type="entry name" value="CLEAVAGE AND POLYADENYLATION SPECIFICITY FACTOR SUBUNIT 2"/>
    <property type="match status" value="1"/>
</dbReference>
<dbReference type="Proteomes" id="UP001276659">
    <property type="component" value="Unassembled WGS sequence"/>
</dbReference>
<gene>
    <name evidence="7" type="ORF">OEA41_006698</name>
</gene>
<dbReference type="Pfam" id="PF13299">
    <property type="entry name" value="CPSF100_C"/>
    <property type="match status" value="1"/>
</dbReference>
<feature type="region of interest" description="Disordered" evidence="5">
    <location>
        <begin position="630"/>
        <end position="726"/>
    </location>
</feature>
<dbReference type="GO" id="GO:0003723">
    <property type="term" value="F:RNA binding"/>
    <property type="evidence" value="ECO:0007669"/>
    <property type="project" value="UniProtKB-KW"/>
</dbReference>
<dbReference type="EMBL" id="JASNWA010000007">
    <property type="protein sequence ID" value="KAK3173369.1"/>
    <property type="molecule type" value="Genomic_DNA"/>
</dbReference>
<dbReference type="InterPro" id="IPR022712">
    <property type="entry name" value="Beta_Casp"/>
</dbReference>
<feature type="compositionally biased region" description="Polar residues" evidence="5">
    <location>
        <begin position="363"/>
        <end position="378"/>
    </location>
</feature>
<feature type="compositionally biased region" description="Basic and acidic residues" evidence="5">
    <location>
        <begin position="640"/>
        <end position="649"/>
    </location>
</feature>
<evidence type="ECO:0000313" key="8">
    <source>
        <dbReference type="Proteomes" id="UP001276659"/>
    </source>
</evidence>
<feature type="compositionally biased region" description="Acidic residues" evidence="5">
    <location>
        <begin position="706"/>
        <end position="720"/>
    </location>
</feature>
<evidence type="ECO:0000256" key="2">
    <source>
        <dbReference type="ARBA" id="ARBA00022664"/>
    </source>
</evidence>
<dbReference type="SUPFAM" id="SSF56281">
    <property type="entry name" value="Metallo-hydrolase/oxidoreductase"/>
    <property type="match status" value="1"/>
</dbReference>
<protein>
    <recommendedName>
        <fullName evidence="4">Cleavage and polyadenylation specificity factor subunit 2</fullName>
    </recommendedName>
    <alternativeName>
        <fullName evidence="4">Cleavage and polyadenylation specificity factor 100 kDa subunit</fullName>
    </alternativeName>
</protein>
<dbReference type="GO" id="GO:0005847">
    <property type="term" value="C:mRNA cleavage and polyadenylation specificity factor complex"/>
    <property type="evidence" value="ECO:0007669"/>
    <property type="project" value="InterPro"/>
</dbReference>
<comment type="caution">
    <text evidence="7">The sequence shown here is derived from an EMBL/GenBank/DDBJ whole genome shotgun (WGS) entry which is preliminary data.</text>
</comment>
<comment type="similarity">
    <text evidence="4">Belongs to the metallo-beta-lactamase superfamily. RNA-metabolizing metallo-beta-lactamase-like family. CPSF2/YSH1 subfamily.</text>
</comment>
<name>A0AAD9Z858_9LECA</name>
<dbReference type="InterPro" id="IPR035639">
    <property type="entry name" value="CPSF2_MBL"/>
</dbReference>
<dbReference type="Pfam" id="PF16661">
    <property type="entry name" value="Lactamase_B_6"/>
    <property type="match status" value="1"/>
</dbReference>
<reference evidence="7" key="1">
    <citation type="submission" date="2022-11" db="EMBL/GenBank/DDBJ databases">
        <title>Chromosomal genome sequence assembly and mating type (MAT) locus characterization of the leprose asexual lichenized fungus Lepraria neglecta (Nyl.) Erichsen.</title>
        <authorList>
            <person name="Allen J.L."/>
            <person name="Pfeffer B."/>
        </authorList>
    </citation>
    <scope>NUCLEOTIDE SEQUENCE</scope>
    <source>
        <strain evidence="7">Allen 5258</strain>
    </source>
</reference>
<dbReference type="GO" id="GO:0006397">
    <property type="term" value="P:mRNA processing"/>
    <property type="evidence" value="ECO:0007669"/>
    <property type="project" value="UniProtKB-KW"/>
</dbReference>
<proteinExistence type="inferred from homology"/>
<evidence type="ECO:0000256" key="1">
    <source>
        <dbReference type="ARBA" id="ARBA00004123"/>
    </source>
</evidence>
<accession>A0AAD9Z858</accession>
<dbReference type="Pfam" id="PF10996">
    <property type="entry name" value="Beta-Casp"/>
    <property type="match status" value="1"/>
</dbReference>
<evidence type="ECO:0000313" key="7">
    <source>
        <dbReference type="EMBL" id="KAK3173369.1"/>
    </source>
</evidence>
<dbReference type="InterPro" id="IPR036866">
    <property type="entry name" value="RibonucZ/Hydroxyglut_hydro"/>
</dbReference>
<feature type="region of interest" description="Disordered" evidence="5">
    <location>
        <begin position="347"/>
        <end position="379"/>
    </location>
</feature>
<dbReference type="InterPro" id="IPR027075">
    <property type="entry name" value="CPSF2"/>
</dbReference>
<dbReference type="AlphaFoldDB" id="A0AAD9Z858"/>
<keyword evidence="3 4" id="KW-0539">Nucleus</keyword>
<comment type="subcellular location">
    <subcellularLocation>
        <location evidence="1 4">Nucleus</location>
    </subcellularLocation>
</comment>
<evidence type="ECO:0000256" key="3">
    <source>
        <dbReference type="ARBA" id="ARBA00023242"/>
    </source>
</evidence>
<dbReference type="Gene3D" id="3.60.15.10">
    <property type="entry name" value="Ribonuclease Z/Hydroxyacylglutathione hydrolase-like"/>
    <property type="match status" value="1"/>
</dbReference>
<dbReference type="InterPro" id="IPR011108">
    <property type="entry name" value="RMMBL"/>
</dbReference>
<organism evidence="7 8">
    <name type="scientific">Lepraria neglecta</name>
    <dbReference type="NCBI Taxonomy" id="209136"/>
    <lineage>
        <taxon>Eukaryota</taxon>
        <taxon>Fungi</taxon>
        <taxon>Dikarya</taxon>
        <taxon>Ascomycota</taxon>
        <taxon>Pezizomycotina</taxon>
        <taxon>Lecanoromycetes</taxon>
        <taxon>OSLEUM clade</taxon>
        <taxon>Lecanoromycetidae</taxon>
        <taxon>Lecanorales</taxon>
        <taxon>Lecanorineae</taxon>
        <taxon>Stereocaulaceae</taxon>
        <taxon>Lepraria</taxon>
    </lineage>
</organism>
<dbReference type="Gene3D" id="3.40.50.10890">
    <property type="match status" value="1"/>
</dbReference>
<keyword evidence="4" id="KW-0694">RNA-binding</keyword>
<feature type="region of interest" description="Disordered" evidence="5">
    <location>
        <begin position="532"/>
        <end position="571"/>
    </location>
</feature>
<keyword evidence="8" id="KW-1185">Reference proteome</keyword>
<feature type="region of interest" description="Disordered" evidence="5">
    <location>
        <begin position="868"/>
        <end position="887"/>
    </location>
</feature>
<dbReference type="Pfam" id="PF07521">
    <property type="entry name" value="RMMBL"/>
    <property type="match status" value="1"/>
</dbReference>
<dbReference type="SMART" id="SM01027">
    <property type="entry name" value="Beta-Casp"/>
    <property type="match status" value="1"/>
</dbReference>
<dbReference type="PANTHER" id="PTHR45922">
    <property type="entry name" value="CLEAVAGE AND POLYADENYLATION SPECIFICITY FACTOR SUBUNIT 2"/>
    <property type="match status" value="1"/>
</dbReference>
<keyword evidence="2 4" id="KW-0507">mRNA processing</keyword>
<evidence type="ECO:0000256" key="5">
    <source>
        <dbReference type="SAM" id="MobiDB-lite"/>
    </source>
</evidence>